<comment type="caution">
    <text evidence="1">The sequence shown here is derived from an EMBL/GenBank/DDBJ whole genome shotgun (WGS) entry which is preliminary data.</text>
</comment>
<proteinExistence type="predicted"/>
<dbReference type="AlphaFoldDB" id="A0A9P0QAN5"/>
<reference evidence="1" key="1">
    <citation type="submission" date="2022-03" db="EMBL/GenBank/DDBJ databases">
        <authorList>
            <person name="Sayadi A."/>
        </authorList>
    </citation>
    <scope>NUCLEOTIDE SEQUENCE</scope>
</reference>
<name>A0A9P0QAN5_ACAOB</name>
<evidence type="ECO:0000313" key="1">
    <source>
        <dbReference type="EMBL" id="CAH2015840.1"/>
    </source>
</evidence>
<dbReference type="OrthoDB" id="6655084at2759"/>
<protein>
    <submittedName>
        <fullName evidence="1">Uncharacterized protein</fullName>
    </submittedName>
</protein>
<accession>A0A9P0QAN5</accession>
<dbReference type="EMBL" id="CAKOFQ010008759">
    <property type="protein sequence ID" value="CAH2015840.1"/>
    <property type="molecule type" value="Genomic_DNA"/>
</dbReference>
<evidence type="ECO:0000313" key="2">
    <source>
        <dbReference type="Proteomes" id="UP001152888"/>
    </source>
</evidence>
<dbReference type="Proteomes" id="UP001152888">
    <property type="component" value="Unassembled WGS sequence"/>
</dbReference>
<gene>
    <name evidence="1" type="ORF">ACAOBT_LOCUS34983</name>
</gene>
<sequence length="125" mass="14783">MLNKSTQSQINWTVDNLHGIPWDLSPSEESYLHYEQLTSFIKEHVQDQPIFVKGRPKKQWLERFITNPITDLHELGCPNLGKLKEMFQYKHCYKHVYNNMRCALENVHLLCNWNVISNAVTLQTL</sequence>
<organism evidence="1 2">
    <name type="scientific">Acanthoscelides obtectus</name>
    <name type="common">Bean weevil</name>
    <name type="synonym">Bruchus obtectus</name>
    <dbReference type="NCBI Taxonomy" id="200917"/>
    <lineage>
        <taxon>Eukaryota</taxon>
        <taxon>Metazoa</taxon>
        <taxon>Ecdysozoa</taxon>
        <taxon>Arthropoda</taxon>
        <taxon>Hexapoda</taxon>
        <taxon>Insecta</taxon>
        <taxon>Pterygota</taxon>
        <taxon>Neoptera</taxon>
        <taxon>Endopterygota</taxon>
        <taxon>Coleoptera</taxon>
        <taxon>Polyphaga</taxon>
        <taxon>Cucujiformia</taxon>
        <taxon>Chrysomeloidea</taxon>
        <taxon>Chrysomelidae</taxon>
        <taxon>Bruchinae</taxon>
        <taxon>Bruchini</taxon>
        <taxon>Acanthoscelides</taxon>
    </lineage>
</organism>
<keyword evidence="2" id="KW-1185">Reference proteome</keyword>